<dbReference type="STRING" id="1759059.ATE48_09070"/>
<dbReference type="EMBL" id="CP013244">
    <property type="protein sequence ID" value="ANP46061.1"/>
    <property type="molecule type" value="Genomic_DNA"/>
</dbReference>
<organism evidence="1 2">
    <name type="scientific">Candidatus Viadribacter manganicus</name>
    <dbReference type="NCBI Taxonomy" id="1759059"/>
    <lineage>
        <taxon>Bacteria</taxon>
        <taxon>Pseudomonadati</taxon>
        <taxon>Pseudomonadota</taxon>
        <taxon>Alphaproteobacteria</taxon>
        <taxon>Hyphomonadales</taxon>
        <taxon>Hyphomonadaceae</taxon>
        <taxon>Candidatus Viadribacter</taxon>
    </lineage>
</organism>
<dbReference type="AlphaFoldDB" id="A0A1B1AHP7"/>
<proteinExistence type="predicted"/>
<protein>
    <submittedName>
        <fullName evidence="1">Uncharacterized protein</fullName>
    </submittedName>
</protein>
<sequence length="95" mass="10390">MFETSKGSWVFTRACYAGSPELDVRDMPIESICVHIYSALTAARSDGVRFLIIHHGPGEAAEEVRTGVQHAVRSHAVDPARCSQFDDGFIAALKQ</sequence>
<keyword evidence="2" id="KW-1185">Reference proteome</keyword>
<name>A0A1B1AHP7_9PROT</name>
<evidence type="ECO:0000313" key="1">
    <source>
        <dbReference type="EMBL" id="ANP46061.1"/>
    </source>
</evidence>
<dbReference type="Proteomes" id="UP000092498">
    <property type="component" value="Chromosome"/>
</dbReference>
<gene>
    <name evidence="1" type="ORF">ATE48_09070</name>
</gene>
<dbReference type="RefSeq" id="WP_066770400.1">
    <property type="nucleotide sequence ID" value="NZ_CP013244.1"/>
</dbReference>
<dbReference type="KEGG" id="cbot:ATE48_09070"/>
<accession>A0A1B1AHP7</accession>
<reference evidence="1 2" key="1">
    <citation type="submission" date="2015-11" db="EMBL/GenBank/DDBJ databases">
        <title>Whole-Genome Sequence of Candidatus Oderbacter manganicum from the National Park Lower Oder Valley, Germany.</title>
        <authorList>
            <person name="Braun B."/>
            <person name="Liere K."/>
            <person name="Szewzyk U."/>
        </authorList>
    </citation>
    <scope>NUCLEOTIDE SEQUENCE [LARGE SCALE GENOMIC DNA]</scope>
    <source>
        <strain evidence="1 2">OTSz_A_272</strain>
    </source>
</reference>
<evidence type="ECO:0000313" key="2">
    <source>
        <dbReference type="Proteomes" id="UP000092498"/>
    </source>
</evidence>
<dbReference type="InParanoid" id="A0A1B1AHP7"/>